<name>A0A0M9G0M3_LEPPY</name>
<proteinExistence type="predicted"/>
<organism evidence="1 2">
    <name type="scientific">Leptomonas pyrrhocoris</name>
    <name type="common">Firebug parasite</name>
    <dbReference type="NCBI Taxonomy" id="157538"/>
    <lineage>
        <taxon>Eukaryota</taxon>
        <taxon>Discoba</taxon>
        <taxon>Euglenozoa</taxon>
        <taxon>Kinetoplastea</taxon>
        <taxon>Metakinetoplastina</taxon>
        <taxon>Trypanosomatida</taxon>
        <taxon>Trypanosomatidae</taxon>
        <taxon>Leishmaniinae</taxon>
        <taxon>Leptomonas</taxon>
    </lineage>
</organism>
<evidence type="ECO:0000313" key="2">
    <source>
        <dbReference type="Proteomes" id="UP000037923"/>
    </source>
</evidence>
<sequence length="119" mass="13205">MRAIVDPPATWVTVRCQKWCNQALRRLGFSSASFRKRNASAFDGGSLDQDVSLFFSSEHPQYAHSHTGLGPFAASVALLTRYRKAPSLPMTRYPGRREILFLNIEKKKKCVGSGGSVCL</sequence>
<gene>
    <name evidence="1" type="ORF">ABB37_04987</name>
</gene>
<evidence type="ECO:0000313" key="1">
    <source>
        <dbReference type="EMBL" id="KPA79935.1"/>
    </source>
</evidence>
<dbReference type="GeneID" id="26905278"/>
<dbReference type="Proteomes" id="UP000037923">
    <property type="component" value="Unassembled WGS sequence"/>
</dbReference>
<dbReference type="AlphaFoldDB" id="A0A0M9G0M3"/>
<dbReference type="VEuPathDB" id="TriTrypDB:LpyrH10_09_0870"/>
<dbReference type="EMBL" id="LGTL01000009">
    <property type="protein sequence ID" value="KPA79935.1"/>
    <property type="molecule type" value="Genomic_DNA"/>
</dbReference>
<keyword evidence="2" id="KW-1185">Reference proteome</keyword>
<comment type="caution">
    <text evidence="1">The sequence shown here is derived from an EMBL/GenBank/DDBJ whole genome shotgun (WGS) entry which is preliminary data.</text>
</comment>
<dbReference type="RefSeq" id="XP_015658374.1">
    <property type="nucleotide sequence ID" value="XM_015802858.1"/>
</dbReference>
<protein>
    <submittedName>
        <fullName evidence="1">Uncharacterized protein</fullName>
    </submittedName>
</protein>
<reference evidence="1 2" key="1">
    <citation type="submission" date="2015-07" db="EMBL/GenBank/DDBJ databases">
        <title>High-quality genome of monoxenous trypanosomatid Leptomonas pyrrhocoris.</title>
        <authorList>
            <person name="Flegontov P."/>
            <person name="Butenko A."/>
            <person name="Firsov S."/>
            <person name="Vlcek C."/>
            <person name="Logacheva M.D."/>
            <person name="Field M."/>
            <person name="Filatov D."/>
            <person name="Flegontova O."/>
            <person name="Gerasimov E."/>
            <person name="Jackson A.P."/>
            <person name="Kelly S."/>
            <person name="Opperdoes F."/>
            <person name="O'Reilly A."/>
            <person name="Votypka J."/>
            <person name="Yurchenko V."/>
            <person name="Lukes J."/>
        </authorList>
    </citation>
    <scope>NUCLEOTIDE SEQUENCE [LARGE SCALE GENOMIC DNA]</scope>
    <source>
        <strain evidence="1">H10</strain>
    </source>
</reference>
<accession>A0A0M9G0M3</accession>